<keyword evidence="7" id="KW-0496">Mitochondrion</keyword>
<reference evidence="12" key="1">
    <citation type="submission" date="2015-12" db="EMBL/GenBank/DDBJ databases">
        <title>De novo transcriptome assembly of four potential Pierce s Disease insect vectors from Arizona vineyards.</title>
        <authorList>
            <person name="Tassone E.E."/>
        </authorList>
    </citation>
    <scope>NUCLEOTIDE SEQUENCE</scope>
</reference>
<dbReference type="InterPro" id="IPR018108">
    <property type="entry name" value="MCP_transmembrane"/>
</dbReference>
<evidence type="ECO:0000256" key="10">
    <source>
        <dbReference type="RuleBase" id="RU000488"/>
    </source>
</evidence>
<protein>
    <recommendedName>
        <fullName evidence="13">Mitochondrial carrier homolog 2</fullName>
    </recommendedName>
</protein>
<dbReference type="EMBL" id="GEDC01022097">
    <property type="protein sequence ID" value="JAS15201.1"/>
    <property type="molecule type" value="Transcribed_RNA"/>
</dbReference>
<evidence type="ECO:0000256" key="8">
    <source>
        <dbReference type="ARBA" id="ARBA00023136"/>
    </source>
</evidence>
<dbReference type="Pfam" id="PF00153">
    <property type="entry name" value="Mito_carr"/>
    <property type="match status" value="1"/>
</dbReference>
<evidence type="ECO:0000256" key="4">
    <source>
        <dbReference type="ARBA" id="ARBA00022737"/>
    </source>
</evidence>
<comment type="subcellular location">
    <subcellularLocation>
        <location evidence="1">Mitochondrion outer membrane</location>
        <topology evidence="1">Multi-pass membrane protein</topology>
    </subcellularLocation>
</comment>
<feature type="repeat" description="Solcar" evidence="9">
    <location>
        <begin position="120"/>
        <end position="209"/>
    </location>
</feature>
<evidence type="ECO:0000256" key="3">
    <source>
        <dbReference type="ARBA" id="ARBA00022692"/>
    </source>
</evidence>
<evidence type="ECO:0000313" key="12">
    <source>
        <dbReference type="EMBL" id="JAS19654.1"/>
    </source>
</evidence>
<keyword evidence="3 9" id="KW-0812">Transmembrane</keyword>
<dbReference type="EMBL" id="GEDC01017644">
    <property type="protein sequence ID" value="JAS19654.1"/>
    <property type="molecule type" value="Transcribed_RNA"/>
</dbReference>
<keyword evidence="4" id="KW-0677">Repeat</keyword>
<dbReference type="AlphaFoldDB" id="A0A1B6D1T8"/>
<evidence type="ECO:0000256" key="2">
    <source>
        <dbReference type="ARBA" id="ARBA00006375"/>
    </source>
</evidence>
<name>A0A1B6D1T8_9HEMI</name>
<evidence type="ECO:0000313" key="11">
    <source>
        <dbReference type="EMBL" id="JAS15201.1"/>
    </source>
</evidence>
<dbReference type="Gene3D" id="1.50.40.10">
    <property type="entry name" value="Mitochondrial carrier domain"/>
    <property type="match status" value="1"/>
</dbReference>
<proteinExistence type="inferred from homology"/>
<evidence type="ECO:0000256" key="6">
    <source>
        <dbReference type="ARBA" id="ARBA00022989"/>
    </source>
</evidence>
<comment type="similarity">
    <text evidence="2 10">Belongs to the mitochondrial carrier (TC 2.A.29) family.</text>
</comment>
<accession>A0A1B6D1T8</accession>
<dbReference type="InterPro" id="IPR023395">
    <property type="entry name" value="MCP_dom_sf"/>
</dbReference>
<dbReference type="PROSITE" id="PS50920">
    <property type="entry name" value="SOLCAR"/>
    <property type="match status" value="1"/>
</dbReference>
<evidence type="ECO:0008006" key="13">
    <source>
        <dbReference type="Google" id="ProtNLM"/>
    </source>
</evidence>
<organism evidence="12">
    <name type="scientific">Clastoptera arizonana</name>
    <name type="common">Arizona spittle bug</name>
    <dbReference type="NCBI Taxonomy" id="38151"/>
    <lineage>
        <taxon>Eukaryota</taxon>
        <taxon>Metazoa</taxon>
        <taxon>Ecdysozoa</taxon>
        <taxon>Arthropoda</taxon>
        <taxon>Hexapoda</taxon>
        <taxon>Insecta</taxon>
        <taxon>Pterygota</taxon>
        <taxon>Neoptera</taxon>
        <taxon>Paraneoptera</taxon>
        <taxon>Hemiptera</taxon>
        <taxon>Auchenorrhyncha</taxon>
        <taxon>Cercopoidea</taxon>
        <taxon>Clastopteridae</taxon>
        <taxon>Clastoptera</taxon>
    </lineage>
</organism>
<dbReference type="GO" id="GO:0005741">
    <property type="term" value="C:mitochondrial outer membrane"/>
    <property type="evidence" value="ECO:0007669"/>
    <property type="project" value="UniProtKB-SubCell"/>
</dbReference>
<evidence type="ECO:0000256" key="9">
    <source>
        <dbReference type="PROSITE-ProRule" id="PRU00282"/>
    </source>
</evidence>
<dbReference type="PANTHER" id="PTHR10780:SF18">
    <property type="entry name" value="LD43650P"/>
    <property type="match status" value="1"/>
</dbReference>
<dbReference type="PANTHER" id="PTHR10780">
    <property type="entry name" value="MITOCHONDRIAL CARRIER HOMOLOG"/>
    <property type="match status" value="1"/>
</dbReference>
<keyword evidence="6" id="KW-1133">Transmembrane helix</keyword>
<keyword evidence="8 9" id="KW-0472">Membrane</keyword>
<keyword evidence="5" id="KW-1000">Mitochondrion outer membrane</keyword>
<evidence type="ECO:0000256" key="7">
    <source>
        <dbReference type="ARBA" id="ARBA00023128"/>
    </source>
</evidence>
<evidence type="ECO:0000256" key="5">
    <source>
        <dbReference type="ARBA" id="ARBA00022787"/>
    </source>
</evidence>
<sequence>MEKRFDVNLSFIGGRLLMSSIFHPVEYAKFLIQIGHEPIKPFPTKTLFGKPVYGLPNVFRYVSYIYDVDGFNGCYRGLLATITCSSVYIAVHSAVAKNTNLKESDNEDQLSENEKRILFVNELTNNVMCKTAAIVVTQPLHVVACRIMAQFVGGETKYSFLLSSLWTIYKEEGFSGLFAGLIPRWFAEISTLILASTITFAFNEYLVQDKELKTYTGTMIQFVTSSLMYPFHVVGACMTVTGSGLASGSPPQMPLYLSSFDCWKNLARQNQLKRGSSLFFRYYTRANNNILHKVS</sequence>
<evidence type="ECO:0000256" key="1">
    <source>
        <dbReference type="ARBA" id="ARBA00004374"/>
    </source>
</evidence>
<gene>
    <name evidence="11" type="ORF">g.8936</name>
    <name evidence="12" type="ORF">g.8937</name>
</gene>
<keyword evidence="10" id="KW-0813">Transport</keyword>
<dbReference type="SUPFAM" id="SSF103506">
    <property type="entry name" value="Mitochondrial carrier"/>
    <property type="match status" value="1"/>
</dbReference>